<proteinExistence type="predicted"/>
<evidence type="ECO:0000313" key="3">
    <source>
        <dbReference type="Proteomes" id="UP000270219"/>
    </source>
</evidence>
<protein>
    <submittedName>
        <fullName evidence="2">DUF111 family protein</fullName>
    </submittedName>
</protein>
<dbReference type="RefSeq" id="WP_121522187.1">
    <property type="nucleotide sequence ID" value="NZ_RCHR01000002.1"/>
</dbReference>
<dbReference type="InterPro" id="IPR002822">
    <property type="entry name" value="Ni_insertion"/>
</dbReference>
<dbReference type="Gene3D" id="3.30.70.1380">
    <property type="entry name" value="Transcriptional regulatory protein pf0864 domain like"/>
    <property type="match status" value="1"/>
</dbReference>
<organism evidence="2 3">
    <name type="scientific">Oceanobacillus piezotolerans</name>
    <dbReference type="NCBI Taxonomy" id="2448030"/>
    <lineage>
        <taxon>Bacteria</taxon>
        <taxon>Bacillati</taxon>
        <taxon>Bacillota</taxon>
        <taxon>Bacilli</taxon>
        <taxon>Bacillales</taxon>
        <taxon>Bacillaceae</taxon>
        <taxon>Oceanobacillus</taxon>
    </lineage>
</organism>
<dbReference type="AlphaFoldDB" id="A0A498D8Q7"/>
<dbReference type="Proteomes" id="UP000270219">
    <property type="component" value="Unassembled WGS sequence"/>
</dbReference>
<comment type="caution">
    <text evidence="2">The sequence shown here is derived from an EMBL/GenBank/DDBJ whole genome shotgun (WGS) entry which is preliminary data.</text>
</comment>
<dbReference type="PANTHER" id="PTHR36566:SF1">
    <property type="entry name" value="PYRIDINIUM-3,5-BISTHIOCARBOXYLIC ACID MONONUCLEOTIDE NICKEL INSERTION PROTEIN"/>
    <property type="match status" value="1"/>
</dbReference>
<dbReference type="EMBL" id="RCHR01000002">
    <property type="protein sequence ID" value="RLL46936.1"/>
    <property type="molecule type" value="Genomic_DNA"/>
</dbReference>
<gene>
    <name evidence="2" type="ORF">D8M04_06995</name>
</gene>
<name>A0A498D8Q7_9BACI</name>
<evidence type="ECO:0000313" key="2">
    <source>
        <dbReference type="EMBL" id="RLL46936.1"/>
    </source>
</evidence>
<sequence length="158" mass="18346">MKEHPPNNEHIDSEMVKMEVNLDDISGEWLGYVMDKLFNAGANDVFYTPIFMKKNRPGVLLQLLCSKQSLDSMKKILLDETTTLGIRYYPITVHRMERRFEKVETIWGTVTVKLGINKGEVFQRSPEYEDCKQIAEANGIPLKQVYQEVWKNMNKSNS</sequence>
<keyword evidence="3" id="KW-1185">Reference proteome</keyword>
<evidence type="ECO:0000256" key="1">
    <source>
        <dbReference type="ARBA" id="ARBA00022596"/>
    </source>
</evidence>
<reference evidence="2 3" key="1">
    <citation type="submission" date="2018-10" db="EMBL/GenBank/DDBJ databases">
        <title>Oceanobacillus sp. YLB-02 draft genome.</title>
        <authorList>
            <person name="Yu L."/>
        </authorList>
    </citation>
    <scope>NUCLEOTIDE SEQUENCE [LARGE SCALE GENOMIC DNA]</scope>
    <source>
        <strain evidence="2 3">YLB-02</strain>
    </source>
</reference>
<dbReference type="Pfam" id="PF01969">
    <property type="entry name" value="Ni_insertion"/>
    <property type="match status" value="1"/>
</dbReference>
<dbReference type="PANTHER" id="PTHR36566">
    <property type="entry name" value="NICKEL INSERTION PROTEIN-RELATED"/>
    <property type="match status" value="1"/>
</dbReference>
<accession>A0A498D8Q7</accession>
<dbReference type="OrthoDB" id="9765625at2"/>
<keyword evidence="1" id="KW-0533">Nickel</keyword>